<evidence type="ECO:0000256" key="1">
    <source>
        <dbReference type="SAM" id="Phobius"/>
    </source>
</evidence>
<keyword evidence="3" id="KW-1185">Reference proteome</keyword>
<dbReference type="Proteomes" id="UP000462014">
    <property type="component" value="Unassembled WGS sequence"/>
</dbReference>
<dbReference type="AlphaFoldDB" id="A0A7K1SZS9"/>
<organism evidence="2 3">
    <name type="scientific">Mucilaginibacter arboris</name>
    <dbReference type="NCBI Taxonomy" id="2682090"/>
    <lineage>
        <taxon>Bacteria</taxon>
        <taxon>Pseudomonadati</taxon>
        <taxon>Bacteroidota</taxon>
        <taxon>Sphingobacteriia</taxon>
        <taxon>Sphingobacteriales</taxon>
        <taxon>Sphingobacteriaceae</taxon>
        <taxon>Mucilaginibacter</taxon>
    </lineage>
</organism>
<evidence type="ECO:0000313" key="2">
    <source>
        <dbReference type="EMBL" id="MVN22815.1"/>
    </source>
</evidence>
<feature type="transmembrane region" description="Helical" evidence="1">
    <location>
        <begin position="65"/>
        <end position="84"/>
    </location>
</feature>
<accession>A0A7K1SZS9</accession>
<name>A0A7K1SZS9_9SPHI</name>
<protein>
    <recommendedName>
        <fullName evidence="4">DUF1640 domain-containing protein</fullName>
    </recommendedName>
</protein>
<gene>
    <name evidence="2" type="ORF">GO621_14905</name>
</gene>
<keyword evidence="1" id="KW-0472">Membrane</keyword>
<comment type="caution">
    <text evidence="2">The sequence shown here is derived from an EMBL/GenBank/DDBJ whole genome shotgun (WGS) entry which is preliminary data.</text>
</comment>
<keyword evidence="1" id="KW-1133">Transmembrane helix</keyword>
<evidence type="ECO:0008006" key="4">
    <source>
        <dbReference type="Google" id="ProtNLM"/>
    </source>
</evidence>
<evidence type="ECO:0000313" key="3">
    <source>
        <dbReference type="Proteomes" id="UP000462014"/>
    </source>
</evidence>
<sequence length="87" mass="9773">MTASQSLRLYELTSEFITDKDKAKEYVARIEEVVDQKFKDKETVLATKSDIAILRKEIAESKLDIIKWFVATGIALTGLVAALVKLL</sequence>
<dbReference type="EMBL" id="WPIK01000014">
    <property type="protein sequence ID" value="MVN22815.1"/>
    <property type="molecule type" value="Genomic_DNA"/>
</dbReference>
<reference evidence="2 3" key="1">
    <citation type="submission" date="2019-12" db="EMBL/GenBank/DDBJ databases">
        <title>Mucilaginibacter sp. HMF7410 genome sequencing and assembly.</title>
        <authorList>
            <person name="Kang H."/>
            <person name="Cha I."/>
            <person name="Kim H."/>
            <person name="Joh K."/>
        </authorList>
    </citation>
    <scope>NUCLEOTIDE SEQUENCE [LARGE SCALE GENOMIC DNA]</scope>
    <source>
        <strain evidence="2 3">HMF7410</strain>
    </source>
</reference>
<proteinExistence type="predicted"/>
<dbReference type="RefSeq" id="WP_157568438.1">
    <property type="nucleotide sequence ID" value="NZ_WPIK01000014.1"/>
</dbReference>
<keyword evidence="1" id="KW-0812">Transmembrane</keyword>